<organism evidence="2 3">
    <name type="scientific">Actinoplanes hulinensis</name>
    <dbReference type="NCBI Taxonomy" id="1144547"/>
    <lineage>
        <taxon>Bacteria</taxon>
        <taxon>Bacillati</taxon>
        <taxon>Actinomycetota</taxon>
        <taxon>Actinomycetes</taxon>
        <taxon>Micromonosporales</taxon>
        <taxon>Micromonosporaceae</taxon>
        <taxon>Actinoplanes</taxon>
    </lineage>
</organism>
<proteinExistence type="predicted"/>
<name>A0ABS7BA11_9ACTN</name>
<protein>
    <submittedName>
        <fullName evidence="2">Uncharacterized protein</fullName>
    </submittedName>
</protein>
<dbReference type="Gene3D" id="1.10.10.10">
    <property type="entry name" value="Winged helix-like DNA-binding domain superfamily/Winged helix DNA-binding domain"/>
    <property type="match status" value="1"/>
</dbReference>
<evidence type="ECO:0000256" key="1">
    <source>
        <dbReference type="SAM" id="MobiDB-lite"/>
    </source>
</evidence>
<evidence type="ECO:0000313" key="2">
    <source>
        <dbReference type="EMBL" id="MBW6437481.1"/>
    </source>
</evidence>
<gene>
    <name evidence="2" type="ORF">KZ829_27485</name>
</gene>
<comment type="caution">
    <text evidence="2">The sequence shown here is derived from an EMBL/GenBank/DDBJ whole genome shotgun (WGS) entry which is preliminary data.</text>
</comment>
<dbReference type="RefSeq" id="WP_220146810.1">
    <property type="nucleotide sequence ID" value="NZ_JAHXZI010000015.1"/>
</dbReference>
<keyword evidence="3" id="KW-1185">Reference proteome</keyword>
<accession>A0ABS7BA11</accession>
<sequence>MVLDALTGRPVGVGRDEPPSAQPARAGCVERAPDPTDARAWLIRVAEQGAAASPVAAAVVADVEVE</sequence>
<dbReference type="Proteomes" id="UP001519863">
    <property type="component" value="Unassembled WGS sequence"/>
</dbReference>
<reference evidence="2 3" key="1">
    <citation type="journal article" date="2013" name="Antonie Van Leeuwenhoek">
        <title>Actinoplanes hulinensis sp. nov., a novel actinomycete isolated from soybean root (Glycine max (L.) Merr).</title>
        <authorList>
            <person name="Shen Y."/>
            <person name="Liu C."/>
            <person name="Wang X."/>
            <person name="Zhao J."/>
            <person name="Jia F."/>
            <person name="Zhang Y."/>
            <person name="Wang L."/>
            <person name="Yang D."/>
            <person name="Xiang W."/>
        </authorList>
    </citation>
    <scope>NUCLEOTIDE SEQUENCE [LARGE SCALE GENOMIC DNA]</scope>
    <source>
        <strain evidence="2 3">NEAU-M9</strain>
    </source>
</reference>
<dbReference type="EMBL" id="JAHXZI010000015">
    <property type="protein sequence ID" value="MBW6437481.1"/>
    <property type="molecule type" value="Genomic_DNA"/>
</dbReference>
<feature type="region of interest" description="Disordered" evidence="1">
    <location>
        <begin position="1"/>
        <end position="32"/>
    </location>
</feature>
<dbReference type="InterPro" id="IPR036388">
    <property type="entry name" value="WH-like_DNA-bd_sf"/>
</dbReference>
<evidence type="ECO:0000313" key="3">
    <source>
        <dbReference type="Proteomes" id="UP001519863"/>
    </source>
</evidence>